<comment type="subunit">
    <text evidence="2">Interacts with ribosomal protein uL14 (rplN).</text>
</comment>
<dbReference type="InterPro" id="IPR004394">
    <property type="entry name" value="Iojap/RsfS/C7orf30"/>
</dbReference>
<keyword evidence="2" id="KW-0678">Repressor</keyword>
<dbReference type="Gene3D" id="3.30.460.10">
    <property type="entry name" value="Beta Polymerase, domain 2"/>
    <property type="match status" value="1"/>
</dbReference>
<dbReference type="Pfam" id="PF02410">
    <property type="entry name" value="RsfS"/>
    <property type="match status" value="1"/>
</dbReference>
<sequence length="136" mass="14718">MSDITTLTSAVSPLAATQLSTEQLRDLVIDAMEDLKAQDISVLDVRAISDVTDIMIIASGASNRQVAAIANNVVEKAKAQGQQPVGTEGENNSEWVLVDLGDVIAHVMQPEVRAFYQLEKLWETAPEQVVNELASR</sequence>
<dbReference type="HAMAP" id="MF_01477">
    <property type="entry name" value="Iojap_RsfS"/>
    <property type="match status" value="1"/>
</dbReference>
<reference evidence="3 4" key="1">
    <citation type="submission" date="2016-10" db="EMBL/GenBank/DDBJ databases">
        <authorList>
            <person name="de Groot N.N."/>
        </authorList>
    </citation>
    <scope>NUCLEOTIDE SEQUENCE [LARGE SCALE GENOMIC DNA]</scope>
    <source>
        <strain evidence="3">MBHS1</strain>
    </source>
</reference>
<keyword evidence="4" id="KW-1185">Reference proteome</keyword>
<dbReference type="RefSeq" id="WP_103920724.1">
    <property type="nucleotide sequence ID" value="NZ_FMSV02000512.1"/>
</dbReference>
<dbReference type="EMBL" id="FMSV02000512">
    <property type="protein sequence ID" value="SEH07007.1"/>
    <property type="molecule type" value="Genomic_DNA"/>
</dbReference>
<dbReference type="PANTHER" id="PTHR21043:SF0">
    <property type="entry name" value="MITOCHONDRIAL ASSEMBLY OF RIBOSOMAL LARGE SUBUNIT PROTEIN 1"/>
    <property type="match status" value="1"/>
</dbReference>
<dbReference type="Proteomes" id="UP000236724">
    <property type="component" value="Unassembled WGS sequence"/>
</dbReference>
<dbReference type="PANTHER" id="PTHR21043">
    <property type="entry name" value="IOJAP SUPERFAMILY ORTHOLOG"/>
    <property type="match status" value="1"/>
</dbReference>
<dbReference type="InterPro" id="IPR043519">
    <property type="entry name" value="NT_sf"/>
</dbReference>
<dbReference type="GO" id="GO:0043023">
    <property type="term" value="F:ribosomal large subunit binding"/>
    <property type="evidence" value="ECO:0007669"/>
    <property type="project" value="TreeGrafter"/>
</dbReference>
<keyword evidence="2" id="KW-0963">Cytoplasm</keyword>
<evidence type="ECO:0000256" key="2">
    <source>
        <dbReference type="HAMAP-Rule" id="MF_01477"/>
    </source>
</evidence>
<dbReference type="NCBIfam" id="TIGR00090">
    <property type="entry name" value="rsfS_iojap_ybeB"/>
    <property type="match status" value="1"/>
</dbReference>
<evidence type="ECO:0000313" key="4">
    <source>
        <dbReference type="Proteomes" id="UP000236724"/>
    </source>
</evidence>
<dbReference type="GO" id="GO:0090071">
    <property type="term" value="P:negative regulation of ribosome biogenesis"/>
    <property type="evidence" value="ECO:0007669"/>
    <property type="project" value="UniProtKB-UniRule"/>
</dbReference>
<dbReference type="GO" id="GO:0042256">
    <property type="term" value="P:cytosolic ribosome assembly"/>
    <property type="evidence" value="ECO:0007669"/>
    <property type="project" value="UniProtKB-UniRule"/>
</dbReference>
<accession>A0A1H6FA85</accession>
<protein>
    <recommendedName>
        <fullName evidence="2">Ribosomal silencing factor RsfS</fullName>
    </recommendedName>
</protein>
<dbReference type="GO" id="GO:0005737">
    <property type="term" value="C:cytoplasm"/>
    <property type="evidence" value="ECO:0007669"/>
    <property type="project" value="UniProtKB-SubCell"/>
</dbReference>
<name>A0A1H6FA85_9GAMM</name>
<comment type="similarity">
    <text evidence="1 2">Belongs to the Iojap/RsfS family.</text>
</comment>
<dbReference type="GO" id="GO:0017148">
    <property type="term" value="P:negative regulation of translation"/>
    <property type="evidence" value="ECO:0007669"/>
    <property type="project" value="UniProtKB-UniRule"/>
</dbReference>
<proteinExistence type="inferred from homology"/>
<gene>
    <name evidence="2 3" type="primary">rsfS</name>
    <name evidence="3" type="ORF">MBHS_02873</name>
</gene>
<comment type="subcellular location">
    <subcellularLocation>
        <location evidence="2">Cytoplasm</location>
    </subcellularLocation>
</comment>
<dbReference type="AlphaFoldDB" id="A0A1H6FA85"/>
<dbReference type="OrthoDB" id="9793681at2"/>
<evidence type="ECO:0000313" key="3">
    <source>
        <dbReference type="EMBL" id="SEH07007.1"/>
    </source>
</evidence>
<keyword evidence="2" id="KW-0810">Translation regulation</keyword>
<dbReference type="SUPFAM" id="SSF81301">
    <property type="entry name" value="Nucleotidyltransferase"/>
    <property type="match status" value="1"/>
</dbReference>
<evidence type="ECO:0000256" key="1">
    <source>
        <dbReference type="ARBA" id="ARBA00010574"/>
    </source>
</evidence>
<comment type="function">
    <text evidence="2">Functions as a ribosomal silencing factor. Interacts with ribosomal protein uL14 (rplN), blocking formation of intersubunit bridge B8. Prevents association of the 30S and 50S ribosomal subunits and the formation of functional ribosomes, thus repressing translation.</text>
</comment>
<organism evidence="3 4">
    <name type="scientific">Candidatus Venteria ishoeyi</name>
    <dbReference type="NCBI Taxonomy" id="1899563"/>
    <lineage>
        <taxon>Bacteria</taxon>
        <taxon>Pseudomonadati</taxon>
        <taxon>Pseudomonadota</taxon>
        <taxon>Gammaproteobacteria</taxon>
        <taxon>Thiotrichales</taxon>
        <taxon>Thiotrichaceae</taxon>
        <taxon>Venteria</taxon>
    </lineage>
</organism>